<dbReference type="Pfam" id="PF23956">
    <property type="entry name" value="DUF7285"/>
    <property type="match status" value="1"/>
</dbReference>
<evidence type="ECO:0000313" key="2">
    <source>
        <dbReference type="EMBL" id="TKR26356.1"/>
    </source>
</evidence>
<gene>
    <name evidence="2" type="ORF">DM868_07660</name>
</gene>
<dbReference type="InterPro" id="IPR055709">
    <property type="entry name" value="DUF7285"/>
</dbReference>
<keyword evidence="1" id="KW-0812">Transmembrane</keyword>
<accession>A0A4U5JDJ5</accession>
<dbReference type="OrthoDB" id="308110at2157"/>
<keyword evidence="1" id="KW-1133">Transmembrane helix</keyword>
<dbReference type="Proteomes" id="UP000308037">
    <property type="component" value="Unassembled WGS sequence"/>
</dbReference>
<evidence type="ECO:0000313" key="3">
    <source>
        <dbReference type="Proteomes" id="UP000308037"/>
    </source>
</evidence>
<protein>
    <submittedName>
        <fullName evidence="2">Uncharacterized protein</fullName>
    </submittedName>
</protein>
<name>A0A4U5JDJ5_9EURY</name>
<evidence type="ECO:0000256" key="1">
    <source>
        <dbReference type="SAM" id="Phobius"/>
    </source>
</evidence>
<dbReference type="EMBL" id="QKNX01000002">
    <property type="protein sequence ID" value="TKR26356.1"/>
    <property type="molecule type" value="Genomic_DNA"/>
</dbReference>
<comment type="caution">
    <text evidence="2">The sequence shown here is derived from an EMBL/GenBank/DDBJ whole genome shotgun (WGS) entry which is preliminary data.</text>
</comment>
<dbReference type="AlphaFoldDB" id="A0A4U5JDJ5"/>
<keyword evidence="3" id="KW-1185">Reference proteome</keyword>
<reference evidence="2 3" key="1">
    <citation type="submission" date="2019-04" db="EMBL/GenBank/DDBJ databases">
        <title>Natronomonas sp. F20-122 a newhaloarchaeon isolated from a saline saltern of Isla Bacuta, Huelva, Spain.</title>
        <authorList>
            <person name="Duran-Viseras A."/>
            <person name="Sanchez-Porro C."/>
            <person name="Ventosa A."/>
        </authorList>
    </citation>
    <scope>NUCLEOTIDE SEQUENCE [LARGE SCALE GENOMIC DNA]</scope>
    <source>
        <strain evidence="2 3">F20-122</strain>
    </source>
</reference>
<organism evidence="2 3">
    <name type="scientific">Natronomonas salsuginis</name>
    <dbReference type="NCBI Taxonomy" id="2217661"/>
    <lineage>
        <taxon>Archaea</taxon>
        <taxon>Methanobacteriati</taxon>
        <taxon>Methanobacteriota</taxon>
        <taxon>Stenosarchaea group</taxon>
        <taxon>Halobacteria</taxon>
        <taxon>Halobacteriales</taxon>
        <taxon>Natronomonadaceae</taxon>
        <taxon>Natronomonas</taxon>
    </lineage>
</organism>
<feature type="transmembrane region" description="Helical" evidence="1">
    <location>
        <begin position="12"/>
        <end position="32"/>
    </location>
</feature>
<keyword evidence="1" id="KW-0472">Membrane</keyword>
<proteinExistence type="predicted"/>
<dbReference type="RefSeq" id="WP_137276272.1">
    <property type="nucleotide sequence ID" value="NZ_QKNX01000002.1"/>
</dbReference>
<sequence length="132" mass="13411">MPSSSGKGQTEPLAALVAVLALGIGLSLYVGVLDSTLPFLTSDADVAPIAADALVAEASPFGVVHPPLGAAADAARPNGHALNGTLRAESRAWHEGPPRAEIADCVTRTVSVRTAPGTVRPGALEVCVWPER</sequence>